<feature type="region of interest" description="Disordered" evidence="1">
    <location>
        <begin position="29"/>
        <end position="54"/>
    </location>
</feature>
<accession>A0A6I1E575</accession>
<comment type="caution">
    <text evidence="2">The sequence shown here is derived from an EMBL/GenBank/DDBJ whole genome shotgun (WGS) entry which is preliminary data.</text>
</comment>
<name>A0A6I1E575_9FLAO</name>
<reference evidence="2 3" key="1">
    <citation type="submission" date="2019-10" db="EMBL/GenBank/DDBJ databases">
        <title>Muricauda olearia CL-SS4 JCM15563 genome.</title>
        <authorList>
            <person name="Liu L."/>
        </authorList>
    </citation>
    <scope>NUCLEOTIDE SEQUENCE [LARGE SCALE GENOMIC DNA]</scope>
    <source>
        <strain evidence="2 3">CL-SS4</strain>
    </source>
</reference>
<organism evidence="2 3">
    <name type="scientific">Flagellimonas olearia</name>
    <dbReference type="NCBI Taxonomy" id="552546"/>
    <lineage>
        <taxon>Bacteria</taxon>
        <taxon>Pseudomonadati</taxon>
        <taxon>Bacteroidota</taxon>
        <taxon>Flavobacteriia</taxon>
        <taxon>Flavobacteriales</taxon>
        <taxon>Flavobacteriaceae</taxon>
        <taxon>Flagellimonas</taxon>
    </lineage>
</organism>
<dbReference type="RefSeq" id="WP_152130873.1">
    <property type="nucleotide sequence ID" value="NZ_WELG01000001.1"/>
</dbReference>
<gene>
    <name evidence="2" type="ORF">F8C76_05985</name>
</gene>
<evidence type="ECO:0000313" key="2">
    <source>
        <dbReference type="EMBL" id="KAB7531045.1"/>
    </source>
</evidence>
<evidence type="ECO:0000256" key="1">
    <source>
        <dbReference type="SAM" id="MobiDB-lite"/>
    </source>
</evidence>
<dbReference type="OrthoDB" id="1156820at2"/>
<evidence type="ECO:0000313" key="3">
    <source>
        <dbReference type="Proteomes" id="UP000429785"/>
    </source>
</evidence>
<sequence>MIKKSNLTLGISPLLFFCLVLINGCSKGDSPTEKDPIGQTPEPEPEPEPESEPYFTFTSYWTTEQTNEMDNWIIIHDSNGNLLDYKSYEGGDTIEFRAEDDEPSGKITVTILQIEPYTHYFDVDGTSQSCEGTETSATTYPDISIGSHWEKGRYIPSNVQASPTPNNLGEFTLTLTNVPGEYPILNNSGWNLDNDNAGNITTLKYIEFGHNHQASYDGEYTTVSTEQVKNWENTSYMMSVLHEDEGLKYLFFQNPEAGHDLTLDYGNFQSFDSYSYLPAIPPNDDYTVALRAFESENSFKTDIGYFCIYINDVNNGMQIPFGYLDRFTHYRSDVRIVRDNTEYQYTLFGPKPDINSYPEKPNVSYTLEQINGFDLVTDLNYIRRIDHWATPWPTSEEFCHTTRWSVVSNPQNYPVINEFPEELLTKYPDMAPLDEIEYSGSIFYMKGRDYAEHIRFEFDSHYDDTIQYGQEVESFWVKKE</sequence>
<protein>
    <submittedName>
        <fullName evidence="2">Uncharacterized protein</fullName>
    </submittedName>
</protein>
<proteinExistence type="predicted"/>
<dbReference type="AlphaFoldDB" id="A0A6I1E575"/>
<dbReference type="Proteomes" id="UP000429785">
    <property type="component" value="Unassembled WGS sequence"/>
</dbReference>
<dbReference type="EMBL" id="WELG01000001">
    <property type="protein sequence ID" value="KAB7531045.1"/>
    <property type="molecule type" value="Genomic_DNA"/>
</dbReference>